<dbReference type="GO" id="GO:0106274">
    <property type="term" value="F:NAD+-protein-arginine ADP-ribosyltransferase activity"/>
    <property type="evidence" value="ECO:0007669"/>
    <property type="project" value="UniProtKB-EC"/>
</dbReference>
<gene>
    <name evidence="11" type="ORF">Fcan01_01049</name>
</gene>
<dbReference type="Proteomes" id="UP000198287">
    <property type="component" value="Unassembled WGS sequence"/>
</dbReference>
<evidence type="ECO:0000256" key="3">
    <source>
        <dbReference type="ARBA" id="ARBA00022525"/>
    </source>
</evidence>
<evidence type="ECO:0000256" key="8">
    <source>
        <dbReference type="ARBA" id="ARBA00023026"/>
    </source>
</evidence>
<accession>A0A226EZ66</accession>
<keyword evidence="7" id="KW-0548">Nucleotidyltransferase</keyword>
<protein>
    <recommendedName>
        <fullName evidence="10">NAD(P)(+)--arginine ADP-ribosyltransferase</fullName>
        <ecNumber evidence="10">2.4.2.31</ecNumber>
    </recommendedName>
    <alternativeName>
        <fullName evidence="10">Mono(ADP-ribosyl)transferase</fullName>
    </alternativeName>
</protein>
<evidence type="ECO:0000313" key="11">
    <source>
        <dbReference type="EMBL" id="OXA62873.1"/>
    </source>
</evidence>
<dbReference type="PROSITE" id="PS51996">
    <property type="entry name" value="TR_MART"/>
    <property type="match status" value="1"/>
</dbReference>
<dbReference type="InterPro" id="IPR000768">
    <property type="entry name" value="ART"/>
</dbReference>
<comment type="subcellular location">
    <subcellularLocation>
        <location evidence="1">Secreted</location>
    </subcellularLocation>
</comment>
<dbReference type="GO" id="GO:0016779">
    <property type="term" value="F:nucleotidyltransferase activity"/>
    <property type="evidence" value="ECO:0007669"/>
    <property type="project" value="UniProtKB-KW"/>
</dbReference>
<name>A0A226EZ66_FOLCA</name>
<keyword evidence="12" id="KW-1185">Reference proteome</keyword>
<dbReference type="Gene3D" id="3.90.176.10">
    <property type="entry name" value="Toxin ADP-ribosyltransferase, Chain A, domain 1"/>
    <property type="match status" value="1"/>
</dbReference>
<comment type="caution">
    <text evidence="11">The sequence shown here is derived from an EMBL/GenBank/DDBJ whole genome shotgun (WGS) entry which is preliminary data.</text>
</comment>
<dbReference type="GO" id="GO:0005576">
    <property type="term" value="C:extracellular region"/>
    <property type="evidence" value="ECO:0007669"/>
    <property type="project" value="UniProtKB-SubCell"/>
</dbReference>
<dbReference type="PANTHER" id="PTHR10339:SF25">
    <property type="entry name" value="SECRETED EXOENZYME S"/>
    <property type="match status" value="1"/>
</dbReference>
<evidence type="ECO:0000256" key="5">
    <source>
        <dbReference type="ARBA" id="ARBA00022676"/>
    </source>
</evidence>
<evidence type="ECO:0000256" key="2">
    <source>
        <dbReference type="ARBA" id="ARBA00009558"/>
    </source>
</evidence>
<organism evidence="11 12">
    <name type="scientific">Folsomia candida</name>
    <name type="common">Springtail</name>
    <dbReference type="NCBI Taxonomy" id="158441"/>
    <lineage>
        <taxon>Eukaryota</taxon>
        <taxon>Metazoa</taxon>
        <taxon>Ecdysozoa</taxon>
        <taxon>Arthropoda</taxon>
        <taxon>Hexapoda</taxon>
        <taxon>Collembola</taxon>
        <taxon>Entomobryomorpha</taxon>
        <taxon>Isotomoidea</taxon>
        <taxon>Isotomidae</taxon>
        <taxon>Proisotominae</taxon>
        <taxon>Folsomia</taxon>
    </lineage>
</organism>
<dbReference type="GO" id="GO:0003950">
    <property type="term" value="F:NAD+ poly-ADP-ribosyltransferase activity"/>
    <property type="evidence" value="ECO:0007669"/>
    <property type="project" value="TreeGrafter"/>
</dbReference>
<keyword evidence="8" id="KW-0843">Virulence</keyword>
<dbReference type="SUPFAM" id="SSF56399">
    <property type="entry name" value="ADP-ribosylation"/>
    <property type="match status" value="1"/>
</dbReference>
<dbReference type="AlphaFoldDB" id="A0A226EZ66"/>
<dbReference type="PANTHER" id="PTHR10339">
    <property type="entry name" value="ADP-RIBOSYLTRANSFERASE"/>
    <property type="match status" value="1"/>
</dbReference>
<dbReference type="OrthoDB" id="423533at2759"/>
<comment type="similarity">
    <text evidence="2 10">Belongs to the Arg-specific ADP-ribosyltransferase family.</text>
</comment>
<dbReference type="STRING" id="158441.A0A226EZ66"/>
<keyword evidence="10" id="KW-0520">NAD</keyword>
<keyword evidence="3" id="KW-0964">Secreted</keyword>
<evidence type="ECO:0000313" key="12">
    <source>
        <dbReference type="Proteomes" id="UP000198287"/>
    </source>
</evidence>
<proteinExistence type="inferred from homology"/>
<comment type="catalytic activity">
    <reaction evidence="9 10">
        <text>L-arginyl-[protein] + NAD(+) = N(omega)-(ADP-D-ribosyl)-L-arginyl-[protein] + nicotinamide + H(+)</text>
        <dbReference type="Rhea" id="RHEA:19149"/>
        <dbReference type="Rhea" id="RHEA-COMP:10532"/>
        <dbReference type="Rhea" id="RHEA-COMP:15087"/>
        <dbReference type="ChEBI" id="CHEBI:15378"/>
        <dbReference type="ChEBI" id="CHEBI:17154"/>
        <dbReference type="ChEBI" id="CHEBI:29965"/>
        <dbReference type="ChEBI" id="CHEBI:57540"/>
        <dbReference type="ChEBI" id="CHEBI:142554"/>
        <dbReference type="EC" id="2.4.2.31"/>
    </reaction>
</comment>
<keyword evidence="6 10" id="KW-0808">Transferase</keyword>
<evidence type="ECO:0000256" key="7">
    <source>
        <dbReference type="ARBA" id="ARBA00022695"/>
    </source>
</evidence>
<dbReference type="EMBL" id="LNIX01000001">
    <property type="protein sequence ID" value="OXA62873.1"/>
    <property type="molecule type" value="Genomic_DNA"/>
</dbReference>
<dbReference type="EC" id="2.4.2.31" evidence="10"/>
<evidence type="ECO:0000256" key="10">
    <source>
        <dbReference type="RuleBase" id="RU361228"/>
    </source>
</evidence>
<keyword evidence="4" id="KW-0800">Toxin</keyword>
<evidence type="ECO:0000256" key="1">
    <source>
        <dbReference type="ARBA" id="ARBA00004613"/>
    </source>
</evidence>
<evidence type="ECO:0000256" key="9">
    <source>
        <dbReference type="ARBA" id="ARBA00047597"/>
    </source>
</evidence>
<sequence length="255" mass="28724">MATARRRQRFTGSENDVSTTSVDIANNRKIYTAILNSTKNDIATLREGLEKELKADAGMKATWTAAKTWFANHKPTYKTLQTSHPDEYHIALITFTMDGFYDTFNQACRSIKNEKEAAVFRYRHYYKLLLYCIVHVRGNPPQVSKDLVVYRGCSASFPTVKVGSTFTFRQFTSTSTNKEVATGFSSGGTLFVIHDIMKAGLVTGKAMGINSAPNIIGCNHHSLFDEDEFLMWSLEEFEVIHIVKTGENTEIHLRA</sequence>
<dbReference type="OMA" id="HPDEYHI"/>
<reference evidence="11 12" key="1">
    <citation type="submission" date="2015-12" db="EMBL/GenBank/DDBJ databases">
        <title>The genome of Folsomia candida.</title>
        <authorList>
            <person name="Faddeeva A."/>
            <person name="Derks M.F."/>
            <person name="Anvar Y."/>
            <person name="Smit S."/>
            <person name="Van Straalen N."/>
            <person name="Roelofs D."/>
        </authorList>
    </citation>
    <scope>NUCLEOTIDE SEQUENCE [LARGE SCALE GENOMIC DNA]</scope>
    <source>
        <strain evidence="11 12">VU population</strain>
        <tissue evidence="11">Whole body</tissue>
    </source>
</reference>
<dbReference type="GO" id="GO:0090729">
    <property type="term" value="F:toxin activity"/>
    <property type="evidence" value="ECO:0007669"/>
    <property type="project" value="UniProtKB-KW"/>
</dbReference>
<dbReference type="Pfam" id="PF01129">
    <property type="entry name" value="ART"/>
    <property type="match status" value="1"/>
</dbReference>
<keyword evidence="5 10" id="KW-0328">Glycosyltransferase</keyword>
<evidence type="ECO:0000256" key="4">
    <source>
        <dbReference type="ARBA" id="ARBA00022656"/>
    </source>
</evidence>
<evidence type="ECO:0000256" key="6">
    <source>
        <dbReference type="ARBA" id="ARBA00022679"/>
    </source>
</evidence>
<keyword evidence="10" id="KW-0521">NADP</keyword>
<dbReference type="InterPro" id="IPR050999">
    <property type="entry name" value="ADP-ribosyltransferase_ARG"/>
</dbReference>